<dbReference type="AlphaFoldDB" id="A0A811VI69"/>
<protein>
    <submittedName>
        <fullName evidence="1">(Mediterranean fruit fly) hypothetical protein</fullName>
    </submittedName>
</protein>
<feature type="non-terminal residue" evidence="1">
    <location>
        <position position="62"/>
    </location>
</feature>
<gene>
    <name evidence="1" type="ORF">CCAP1982_LOCUS23095</name>
</gene>
<evidence type="ECO:0000313" key="2">
    <source>
        <dbReference type="Proteomes" id="UP000606786"/>
    </source>
</evidence>
<feature type="non-terminal residue" evidence="1">
    <location>
        <position position="1"/>
    </location>
</feature>
<accession>A0A811VI69</accession>
<keyword evidence="2" id="KW-1185">Reference proteome</keyword>
<evidence type="ECO:0000313" key="1">
    <source>
        <dbReference type="EMBL" id="CAD7015146.1"/>
    </source>
</evidence>
<dbReference type="Proteomes" id="UP000606786">
    <property type="component" value="Unassembled WGS sequence"/>
</dbReference>
<comment type="caution">
    <text evidence="1">The sequence shown here is derived from an EMBL/GenBank/DDBJ whole genome shotgun (WGS) entry which is preliminary data.</text>
</comment>
<dbReference type="EMBL" id="CAJHJT010000056">
    <property type="protein sequence ID" value="CAD7015146.1"/>
    <property type="molecule type" value="Genomic_DNA"/>
</dbReference>
<organism evidence="1 2">
    <name type="scientific">Ceratitis capitata</name>
    <name type="common">Mediterranean fruit fly</name>
    <name type="synonym">Tephritis capitata</name>
    <dbReference type="NCBI Taxonomy" id="7213"/>
    <lineage>
        <taxon>Eukaryota</taxon>
        <taxon>Metazoa</taxon>
        <taxon>Ecdysozoa</taxon>
        <taxon>Arthropoda</taxon>
        <taxon>Hexapoda</taxon>
        <taxon>Insecta</taxon>
        <taxon>Pterygota</taxon>
        <taxon>Neoptera</taxon>
        <taxon>Endopterygota</taxon>
        <taxon>Diptera</taxon>
        <taxon>Brachycera</taxon>
        <taxon>Muscomorpha</taxon>
        <taxon>Tephritoidea</taxon>
        <taxon>Tephritidae</taxon>
        <taxon>Ceratitis</taxon>
        <taxon>Ceratitis</taxon>
    </lineage>
</organism>
<reference evidence="1" key="1">
    <citation type="submission" date="2020-11" db="EMBL/GenBank/DDBJ databases">
        <authorList>
            <person name="Whitehead M."/>
        </authorList>
    </citation>
    <scope>NUCLEOTIDE SEQUENCE</scope>
    <source>
        <strain evidence="1">EGII</strain>
    </source>
</reference>
<name>A0A811VI69_CERCA</name>
<sequence length="62" mass="7403">HTQQSLIKIKPICAKRRANELSPVTPRTIKLWNFSGTEIWKGQQKSNYKKWNKKLCSIYEHF</sequence>
<proteinExistence type="predicted"/>